<name>T1FPV6_HELRO</name>
<proteinExistence type="predicted"/>
<dbReference type="HOGENOM" id="CLU_280496_0_0_1"/>
<feature type="region of interest" description="Disordered" evidence="1">
    <location>
        <begin position="734"/>
        <end position="754"/>
    </location>
</feature>
<dbReference type="RefSeq" id="XP_009015674.1">
    <property type="nucleotide sequence ID" value="XM_009017426.1"/>
</dbReference>
<evidence type="ECO:0000256" key="1">
    <source>
        <dbReference type="SAM" id="MobiDB-lite"/>
    </source>
</evidence>
<reference evidence="2 4" key="2">
    <citation type="journal article" date="2013" name="Nature">
        <title>Insights into bilaterian evolution from three spiralian genomes.</title>
        <authorList>
            <person name="Simakov O."/>
            <person name="Marletaz F."/>
            <person name="Cho S.J."/>
            <person name="Edsinger-Gonzales E."/>
            <person name="Havlak P."/>
            <person name="Hellsten U."/>
            <person name="Kuo D.H."/>
            <person name="Larsson T."/>
            <person name="Lv J."/>
            <person name="Arendt D."/>
            <person name="Savage R."/>
            <person name="Osoegawa K."/>
            <person name="de Jong P."/>
            <person name="Grimwood J."/>
            <person name="Chapman J.A."/>
            <person name="Shapiro H."/>
            <person name="Aerts A."/>
            <person name="Otillar R.P."/>
            <person name="Terry A.Y."/>
            <person name="Boore J.L."/>
            <person name="Grigoriev I.V."/>
            <person name="Lindberg D.R."/>
            <person name="Seaver E.C."/>
            <person name="Weisblat D.A."/>
            <person name="Putnam N.H."/>
            <person name="Rokhsar D.S."/>
        </authorList>
    </citation>
    <scope>NUCLEOTIDE SEQUENCE</scope>
</reference>
<evidence type="ECO:0000313" key="3">
    <source>
        <dbReference type="EnsemblMetazoa" id="HelroP188322"/>
    </source>
</evidence>
<dbReference type="AlphaFoldDB" id="T1FPV6"/>
<reference evidence="3" key="3">
    <citation type="submission" date="2015-06" db="UniProtKB">
        <authorList>
            <consortium name="EnsemblMetazoa"/>
        </authorList>
    </citation>
    <scope>IDENTIFICATION</scope>
</reference>
<dbReference type="EMBL" id="AMQM01000602">
    <property type="status" value="NOT_ANNOTATED_CDS"/>
    <property type="molecule type" value="Genomic_DNA"/>
</dbReference>
<protein>
    <submittedName>
        <fullName evidence="2 3">Uncharacterized protein</fullName>
    </submittedName>
</protein>
<feature type="compositionally biased region" description="Polar residues" evidence="1">
    <location>
        <begin position="1"/>
        <end position="11"/>
    </location>
</feature>
<dbReference type="EMBL" id="KB096324">
    <property type="protein sequence ID" value="ESO06306.1"/>
    <property type="molecule type" value="Genomic_DNA"/>
</dbReference>
<feature type="region of interest" description="Disordered" evidence="1">
    <location>
        <begin position="234"/>
        <end position="292"/>
    </location>
</feature>
<dbReference type="InParanoid" id="T1FPV6"/>
<dbReference type="Proteomes" id="UP000015101">
    <property type="component" value="Unassembled WGS sequence"/>
</dbReference>
<dbReference type="KEGG" id="hro:HELRODRAFT_188322"/>
<feature type="compositionally biased region" description="Polar residues" evidence="1">
    <location>
        <begin position="277"/>
        <end position="286"/>
    </location>
</feature>
<evidence type="ECO:0000313" key="4">
    <source>
        <dbReference type="Proteomes" id="UP000015101"/>
    </source>
</evidence>
<sequence length="1120" mass="126539">MQQYKSLQNLQHGGGERPESKSFPVCNEEPRLPVSHSFVDSTTEHQTMMCDESSCDGMIETVEQLVSRSQSTNDVARECLDSKLKTSASSNNFNCNAKNISSDVEQSCFDSNNVSVGNVKGLANDYSHQQTNTTHAVSEWSQNIETTISMPHLHFETVNGLNKNKESADANNMDRHTINENETAENNMNRVVFVGNNNIRENSDDSNNLVNEKDDVTRVSEIINTIAQENFHQFENKIPSTTNSDSNSDKYKNYNNYYESSDGGDQTDIKSEVESPCNKTSTSNNDVYDESENEYRRKIQIKKLTRQMLRNPLYNYNENILETPPPSSSSSSSPSDMLQKKPLAREENFEWTNPQLLRSWINDATGTETSPASTPTSIKLHSTINNVLISKETYPQLPAFTSQTATTEFPSPKSATRAPTLAMKLSTLPKTTNDDDKTGADTTTTVDNIKASYINIKTTYDEITKTCDDIEIKNDATISLCNIKMTNDNATDTKHDPKVKTNDMNQAKKYISYFYSLSEGLDDDMHDDLMSSTFSMQELLSNYFVNQNEVRSCNNNTFQNSVTSGSTKTHVNINRNETVDSGDNITSTLSRKNKNENNNTTENFICSEAECDERQEGPIYVTRDNFRNCYEETKCDVKCTNDIVEVSETKMPFDKNNFSIILKPEIQQDENDAFPFGLPDILESTKEATDTDYQLMQSPSKNQIDDSKKNDFNYVVKKDGDAICESNDRNISNIVEEDQSNKTPLELSNSATSSQVESGSLISSKIVTTSHLSSSTLPQAQSSNATTASVVHNRFFPQTIHAETSLSASSPLLTTPCPDLTFIRRKLFNKNVSPNSVRHQSSKNMSTSIFNRYLFIKNGVDSLQTTDDDNIIREENKNCHKNVSRSSSECPQKEYTKTEMFPSNSSTDDAANQFLTASCDNLFGDNSKRNDRYSRNVRNSLFNSYQTRSLTDNSRDYSRGHDAYSLSNEGFDPEWSIKEKTDFNQNCSENRFNSLDNRVYSRLNKDSMFKRNRPPLYFFANDANRKVWNHLTSKNSNESDSSDASFKINSLPRIPSQSDRTWRFMLERTASYDIDTNKTKPPKKASSVCTLQPIPRTAMAKFNDDGTPRSILKKKYKILN</sequence>
<dbReference type="EnsemblMetazoa" id="HelroT188322">
    <property type="protein sequence ID" value="HelroP188322"/>
    <property type="gene ID" value="HelroG188322"/>
</dbReference>
<dbReference type="GeneID" id="20210853"/>
<feature type="compositionally biased region" description="Polar residues" evidence="1">
    <location>
        <begin position="741"/>
        <end position="754"/>
    </location>
</feature>
<feature type="region of interest" description="Disordered" evidence="1">
    <location>
        <begin position="1"/>
        <end position="27"/>
    </location>
</feature>
<accession>T1FPV6</accession>
<evidence type="ECO:0000313" key="2">
    <source>
        <dbReference type="EMBL" id="ESO06306.1"/>
    </source>
</evidence>
<feature type="region of interest" description="Disordered" evidence="1">
    <location>
        <begin position="317"/>
        <end position="342"/>
    </location>
</feature>
<dbReference type="CTD" id="20210853"/>
<keyword evidence="4" id="KW-1185">Reference proteome</keyword>
<gene>
    <name evidence="3" type="primary">20210853</name>
    <name evidence="2" type="ORF">HELRODRAFT_188322</name>
</gene>
<reference evidence="4" key="1">
    <citation type="submission" date="2012-12" db="EMBL/GenBank/DDBJ databases">
        <authorList>
            <person name="Hellsten U."/>
            <person name="Grimwood J."/>
            <person name="Chapman J.A."/>
            <person name="Shapiro H."/>
            <person name="Aerts A."/>
            <person name="Otillar R.P."/>
            <person name="Terry A.Y."/>
            <person name="Boore J.L."/>
            <person name="Simakov O."/>
            <person name="Marletaz F."/>
            <person name="Cho S.-J."/>
            <person name="Edsinger-Gonzales E."/>
            <person name="Havlak P."/>
            <person name="Kuo D.-H."/>
            <person name="Larsson T."/>
            <person name="Lv J."/>
            <person name="Arendt D."/>
            <person name="Savage R."/>
            <person name="Osoegawa K."/>
            <person name="de Jong P."/>
            <person name="Lindberg D.R."/>
            <person name="Seaver E.C."/>
            <person name="Weisblat D.A."/>
            <person name="Putnam N.H."/>
            <person name="Grigoriev I.V."/>
            <person name="Rokhsar D.S."/>
        </authorList>
    </citation>
    <scope>NUCLEOTIDE SEQUENCE</scope>
</reference>
<organism evidence="3 4">
    <name type="scientific">Helobdella robusta</name>
    <name type="common">Californian leech</name>
    <dbReference type="NCBI Taxonomy" id="6412"/>
    <lineage>
        <taxon>Eukaryota</taxon>
        <taxon>Metazoa</taxon>
        <taxon>Spiralia</taxon>
        <taxon>Lophotrochozoa</taxon>
        <taxon>Annelida</taxon>
        <taxon>Clitellata</taxon>
        <taxon>Hirudinea</taxon>
        <taxon>Rhynchobdellida</taxon>
        <taxon>Glossiphoniidae</taxon>
        <taxon>Helobdella</taxon>
    </lineage>
</organism>